<dbReference type="Pfam" id="PF06940">
    <property type="entry name" value="DUF1287"/>
    <property type="match status" value="1"/>
</dbReference>
<reference evidence="1 2" key="1">
    <citation type="submission" date="2020-08" db="EMBL/GenBank/DDBJ databases">
        <authorList>
            <person name="Kim C.M."/>
        </authorList>
    </citation>
    <scope>NUCLEOTIDE SEQUENCE [LARGE SCALE GENOMIC DNA]</scope>
    <source>
        <strain evidence="1 2">UL070</strain>
    </source>
</reference>
<organism evidence="1 2">
    <name type="scientific">Aquipseudomonas ullengensis</name>
    <dbReference type="NCBI Taxonomy" id="2759166"/>
    <lineage>
        <taxon>Bacteria</taxon>
        <taxon>Pseudomonadati</taxon>
        <taxon>Pseudomonadota</taxon>
        <taxon>Gammaproteobacteria</taxon>
        <taxon>Pseudomonadales</taxon>
        <taxon>Pseudomonadaceae</taxon>
        <taxon>Aquipseudomonas</taxon>
    </lineage>
</organism>
<name>A0A7W4LN04_9GAMM</name>
<proteinExistence type="predicted"/>
<accession>A0A7W4LN04</accession>
<evidence type="ECO:0000313" key="2">
    <source>
        <dbReference type="Proteomes" id="UP000542720"/>
    </source>
</evidence>
<keyword evidence="2" id="KW-1185">Reference proteome</keyword>
<protein>
    <submittedName>
        <fullName evidence="1">DUF1287 domain-containing protein</fullName>
    </submittedName>
</protein>
<dbReference type="AlphaFoldDB" id="A0A7W4LN04"/>
<gene>
    <name evidence="1" type="ORF">H3H51_13980</name>
</gene>
<sequence>MTSIPRLAEVRAVAAERAGTAWRGLFALLVLLALPVWAAPIQPLQLVSDARSQVGVTLGYDPVYRRLAYPNGDVPLSTGVCTDVLIRALRVQGLDLQKTVHEDMAAHFSSYPQSWGLKRPDSNIDHRRVPNLMAWLRRQGLAQPISDQPADYRAGDVVTWDLGRGLTHIGIVSDRQSADGVPLVLHNIGRGTREEDILFRFTIIGHYRFPSS</sequence>
<dbReference type="Proteomes" id="UP000542720">
    <property type="component" value="Unassembled WGS sequence"/>
</dbReference>
<evidence type="ECO:0000313" key="1">
    <source>
        <dbReference type="EMBL" id="MBB2496134.1"/>
    </source>
</evidence>
<dbReference type="EMBL" id="JACJUD010000004">
    <property type="protein sequence ID" value="MBB2496134.1"/>
    <property type="molecule type" value="Genomic_DNA"/>
</dbReference>
<dbReference type="InterPro" id="IPR009706">
    <property type="entry name" value="DUF1287"/>
</dbReference>
<comment type="caution">
    <text evidence="1">The sequence shown here is derived from an EMBL/GenBank/DDBJ whole genome shotgun (WGS) entry which is preliminary data.</text>
</comment>